<sequence length="257" mass="28407">MTRIEQEASAALARHQTFDVVSMDVEGVKYWVKRARKTGARSIHRVAYAVLKHPLLVPSLVQSPQQALMHESSKLVRLEQKGVNVPSVVTVNETFFILEDQGSSVLNAIRNGEVTNVPGLLEKVVEVLSALHVKGEFHGGAQIKNFTCKEGKVFALDFEEAFDKAIPLEDLQFRDLFLFLFSLAKHRVEADYAKLIGLYEARTKKGMAKRVKALAGSFGALARLAHTPLAQKVLDQDSKSAFRLLGILGTLALKEEA</sequence>
<dbReference type="SUPFAM" id="SSF56112">
    <property type="entry name" value="Protein kinase-like (PK-like)"/>
    <property type="match status" value="1"/>
</dbReference>
<comment type="caution">
    <text evidence="1">The sequence shown here is derived from an EMBL/GenBank/DDBJ whole genome shotgun (WGS) entry which is preliminary data.</text>
</comment>
<evidence type="ECO:0008006" key="3">
    <source>
        <dbReference type="Google" id="ProtNLM"/>
    </source>
</evidence>
<accession>A0ABS2WTX8</accession>
<dbReference type="Proteomes" id="UP000703590">
    <property type="component" value="Unassembled WGS sequence"/>
</dbReference>
<reference evidence="1 2" key="2">
    <citation type="submission" date="2021-02" db="EMBL/GenBank/DDBJ databases">
        <title>Sulfurospirillum tamanensis sp. nov.</title>
        <authorList>
            <person name="Frolova A."/>
            <person name="Merkel A."/>
            <person name="Slobodkin A."/>
        </authorList>
    </citation>
    <scope>NUCLEOTIDE SEQUENCE [LARGE SCALE GENOMIC DNA]</scope>
    <source>
        <strain evidence="1 2">T05b</strain>
    </source>
</reference>
<reference evidence="2" key="1">
    <citation type="submission" date="2021-02" db="EMBL/GenBank/DDBJ databases">
        <title>Sulfurospirillum tamanensis sp. nov.</title>
        <authorList>
            <person name="Merkel A.Y."/>
        </authorList>
    </citation>
    <scope>NUCLEOTIDE SEQUENCE [LARGE SCALE GENOMIC DNA]</scope>
    <source>
        <strain evidence="2">T05b</strain>
    </source>
</reference>
<dbReference type="EMBL" id="JAFHKK010000015">
    <property type="protein sequence ID" value="MBN2964644.1"/>
    <property type="molecule type" value="Genomic_DNA"/>
</dbReference>
<evidence type="ECO:0000313" key="1">
    <source>
        <dbReference type="EMBL" id="MBN2964644.1"/>
    </source>
</evidence>
<name>A0ABS2WTX8_9BACT</name>
<organism evidence="1 2">
    <name type="scientific">Sulfurospirillum tamanense</name>
    <dbReference type="NCBI Taxonomy" id="2813362"/>
    <lineage>
        <taxon>Bacteria</taxon>
        <taxon>Pseudomonadati</taxon>
        <taxon>Campylobacterota</taxon>
        <taxon>Epsilonproteobacteria</taxon>
        <taxon>Campylobacterales</taxon>
        <taxon>Sulfurospirillaceae</taxon>
        <taxon>Sulfurospirillum</taxon>
    </lineage>
</organism>
<evidence type="ECO:0000313" key="2">
    <source>
        <dbReference type="Proteomes" id="UP000703590"/>
    </source>
</evidence>
<protein>
    <recommendedName>
        <fullName evidence="3">tRNA A-37 threonylcarbamoyl transferase component Bud32</fullName>
    </recommendedName>
</protein>
<keyword evidence="2" id="KW-1185">Reference proteome</keyword>
<dbReference type="RefSeq" id="WP_205459196.1">
    <property type="nucleotide sequence ID" value="NZ_JAFHKK010000015.1"/>
</dbReference>
<reference evidence="1 2" key="3">
    <citation type="submission" date="2021-02" db="EMBL/GenBank/DDBJ databases">
        <authorList>
            <person name="Merkel A.Y."/>
        </authorList>
    </citation>
    <scope>NUCLEOTIDE SEQUENCE [LARGE SCALE GENOMIC DNA]</scope>
    <source>
        <strain evidence="1 2">T05b</strain>
    </source>
</reference>
<proteinExistence type="predicted"/>
<gene>
    <name evidence="1" type="ORF">JWV37_07620</name>
</gene>
<dbReference type="InterPro" id="IPR011009">
    <property type="entry name" value="Kinase-like_dom_sf"/>
</dbReference>